<dbReference type="InterPro" id="IPR007138">
    <property type="entry name" value="ABM_dom"/>
</dbReference>
<dbReference type="EMBL" id="WTUW01000009">
    <property type="protein sequence ID" value="MZR31875.1"/>
    <property type="molecule type" value="Genomic_DNA"/>
</dbReference>
<dbReference type="GO" id="GO:0005829">
    <property type="term" value="C:cytosol"/>
    <property type="evidence" value="ECO:0007669"/>
    <property type="project" value="TreeGrafter"/>
</dbReference>
<dbReference type="SUPFAM" id="SSF54909">
    <property type="entry name" value="Dimeric alpha+beta barrel"/>
    <property type="match status" value="1"/>
</dbReference>
<protein>
    <submittedName>
        <fullName evidence="2">Antibiotic biosynthesis monooxygenase</fullName>
    </submittedName>
</protein>
<proteinExistence type="predicted"/>
<feature type="domain" description="ABM" evidence="1">
    <location>
        <begin position="5"/>
        <end position="94"/>
    </location>
</feature>
<dbReference type="InterPro" id="IPR011008">
    <property type="entry name" value="Dimeric_a/b-barrel"/>
</dbReference>
<organism evidence="2 3">
    <name type="scientific">Sneathiella litorea</name>
    <dbReference type="NCBI Taxonomy" id="2606216"/>
    <lineage>
        <taxon>Bacteria</taxon>
        <taxon>Pseudomonadati</taxon>
        <taxon>Pseudomonadota</taxon>
        <taxon>Alphaproteobacteria</taxon>
        <taxon>Sneathiellales</taxon>
        <taxon>Sneathiellaceae</taxon>
        <taxon>Sneathiella</taxon>
    </lineage>
</organism>
<dbReference type="PANTHER" id="PTHR33336">
    <property type="entry name" value="QUINOL MONOOXYGENASE YGIN-RELATED"/>
    <property type="match status" value="1"/>
</dbReference>
<comment type="caution">
    <text evidence="2">The sequence shown here is derived from an EMBL/GenBank/DDBJ whole genome shotgun (WGS) entry which is preliminary data.</text>
</comment>
<dbReference type="GO" id="GO:0004497">
    <property type="term" value="F:monooxygenase activity"/>
    <property type="evidence" value="ECO:0007669"/>
    <property type="project" value="UniProtKB-KW"/>
</dbReference>
<keyword evidence="3" id="KW-1185">Reference proteome</keyword>
<sequence>MASRLAITARFDVIPGQEAAFMKEMRKQAENSLSLEPECHYFDICVDVDNPGRILLYELYGDEAAFEEHLASRHFAEFIKTVTPMISSKTIERWNRA</sequence>
<gene>
    <name evidence="2" type="ORF">GQE98_14655</name>
</gene>
<dbReference type="Pfam" id="PF03992">
    <property type="entry name" value="ABM"/>
    <property type="match status" value="1"/>
</dbReference>
<dbReference type="PANTHER" id="PTHR33336:SF1">
    <property type="entry name" value="(4S)-4-HYDROXY-5-PHOSPHONOOXYPENTANE-2,3-DIONE ISOMERASE"/>
    <property type="match status" value="1"/>
</dbReference>
<accession>A0A6L8WA49</accession>
<dbReference type="Proteomes" id="UP000476030">
    <property type="component" value="Unassembled WGS sequence"/>
</dbReference>
<dbReference type="RefSeq" id="WP_161316465.1">
    <property type="nucleotide sequence ID" value="NZ_WTUW01000009.1"/>
</dbReference>
<evidence type="ECO:0000313" key="2">
    <source>
        <dbReference type="EMBL" id="MZR31875.1"/>
    </source>
</evidence>
<dbReference type="Gene3D" id="3.30.70.100">
    <property type="match status" value="1"/>
</dbReference>
<evidence type="ECO:0000259" key="1">
    <source>
        <dbReference type="PROSITE" id="PS51725"/>
    </source>
</evidence>
<evidence type="ECO:0000313" key="3">
    <source>
        <dbReference type="Proteomes" id="UP000476030"/>
    </source>
</evidence>
<dbReference type="AlphaFoldDB" id="A0A6L8WA49"/>
<keyword evidence="2" id="KW-0560">Oxidoreductase</keyword>
<dbReference type="PROSITE" id="PS51725">
    <property type="entry name" value="ABM"/>
    <property type="match status" value="1"/>
</dbReference>
<reference evidence="2 3" key="1">
    <citation type="submission" date="2019-12" db="EMBL/GenBank/DDBJ databases">
        <title>Snethiella sp. nov. sp. isolated from sea sand.</title>
        <authorList>
            <person name="Kim J."/>
            <person name="Jeong S.E."/>
            <person name="Jung H.S."/>
            <person name="Jeon C.O."/>
        </authorList>
    </citation>
    <scope>NUCLEOTIDE SEQUENCE [LARGE SCALE GENOMIC DNA]</scope>
    <source>
        <strain evidence="2 3">DP05</strain>
    </source>
</reference>
<keyword evidence="2" id="KW-0503">Monooxygenase</keyword>
<dbReference type="InterPro" id="IPR050744">
    <property type="entry name" value="AI-2_Isomerase_LsrG"/>
</dbReference>
<name>A0A6L8WA49_9PROT</name>